<dbReference type="EMBL" id="JAASQJ010000005">
    <property type="protein sequence ID" value="NIJ55280.1"/>
    <property type="molecule type" value="Genomic_DNA"/>
</dbReference>
<evidence type="ECO:0000313" key="4">
    <source>
        <dbReference type="Proteomes" id="UP001179181"/>
    </source>
</evidence>
<name>A0ABX0UU63_9BACT</name>
<dbReference type="RefSeq" id="WP_167274875.1">
    <property type="nucleotide sequence ID" value="NZ_JAASQJ010000005.1"/>
</dbReference>
<dbReference type="Gene3D" id="3.40.630.30">
    <property type="match status" value="1"/>
</dbReference>
<evidence type="ECO:0000259" key="2">
    <source>
        <dbReference type="PROSITE" id="PS51186"/>
    </source>
</evidence>
<evidence type="ECO:0000313" key="3">
    <source>
        <dbReference type="EMBL" id="NIJ55280.1"/>
    </source>
</evidence>
<dbReference type="SUPFAM" id="SSF55729">
    <property type="entry name" value="Acyl-CoA N-acyltransferases (Nat)"/>
    <property type="match status" value="1"/>
</dbReference>
<dbReference type="Proteomes" id="UP001179181">
    <property type="component" value="Unassembled WGS sequence"/>
</dbReference>
<dbReference type="PROSITE" id="PS51186">
    <property type="entry name" value="GNAT"/>
    <property type="match status" value="1"/>
</dbReference>
<dbReference type="Pfam" id="PF00583">
    <property type="entry name" value="Acetyltransf_1"/>
    <property type="match status" value="1"/>
</dbReference>
<accession>A0ABX0UU63</accession>
<dbReference type="CDD" id="cd04301">
    <property type="entry name" value="NAT_SF"/>
    <property type="match status" value="1"/>
</dbReference>
<dbReference type="InterPro" id="IPR016181">
    <property type="entry name" value="Acyl_CoA_acyltransferase"/>
</dbReference>
<feature type="domain" description="N-acetyltransferase" evidence="2">
    <location>
        <begin position="2"/>
        <end position="149"/>
    </location>
</feature>
<organism evidence="3 4">
    <name type="scientific">Dyadobacter arcticus</name>
    <dbReference type="NCBI Taxonomy" id="1078754"/>
    <lineage>
        <taxon>Bacteria</taxon>
        <taxon>Pseudomonadati</taxon>
        <taxon>Bacteroidota</taxon>
        <taxon>Cytophagia</taxon>
        <taxon>Cytophagales</taxon>
        <taxon>Spirosomataceae</taxon>
        <taxon>Dyadobacter</taxon>
    </lineage>
</organism>
<dbReference type="PANTHER" id="PTHR13947">
    <property type="entry name" value="GNAT FAMILY N-ACETYLTRANSFERASE"/>
    <property type="match status" value="1"/>
</dbReference>
<sequence>MINITRTDSNNPDFQKLTNKLDIELCRIYNTQPKDYEEYNRITDLGTVVLVYFNSDPIACGCFKKLDETTVELKRMYVDSAFRGRGIGSTMVKELENWAMGLGSKAVVLETGKKQPEAIAMYRKLGYHNISGYSKDTETDNSVCMKKTF</sequence>
<comment type="caution">
    <text evidence="3">The sequence shown here is derived from an EMBL/GenBank/DDBJ whole genome shotgun (WGS) entry which is preliminary data.</text>
</comment>
<reference evidence="3 4" key="1">
    <citation type="submission" date="2020-03" db="EMBL/GenBank/DDBJ databases">
        <title>Genomic Encyclopedia of Type Strains, Phase IV (KMG-IV): sequencing the most valuable type-strain genomes for metagenomic binning, comparative biology and taxonomic classification.</title>
        <authorList>
            <person name="Goeker M."/>
        </authorList>
    </citation>
    <scope>NUCLEOTIDE SEQUENCE [LARGE SCALE GENOMIC DNA]</scope>
    <source>
        <strain evidence="3 4">DSM 102865</strain>
    </source>
</reference>
<protein>
    <submittedName>
        <fullName evidence="3">GNAT superfamily N-acetyltransferase</fullName>
    </submittedName>
</protein>
<dbReference type="InterPro" id="IPR000182">
    <property type="entry name" value="GNAT_dom"/>
</dbReference>
<gene>
    <name evidence="3" type="ORF">FHS68_004469</name>
</gene>
<dbReference type="PANTHER" id="PTHR13947:SF37">
    <property type="entry name" value="LD18367P"/>
    <property type="match status" value="1"/>
</dbReference>
<proteinExistence type="predicted"/>
<keyword evidence="4" id="KW-1185">Reference proteome</keyword>
<evidence type="ECO:0000256" key="1">
    <source>
        <dbReference type="ARBA" id="ARBA00022679"/>
    </source>
</evidence>
<keyword evidence="1" id="KW-0808">Transferase</keyword>
<dbReference type="InterPro" id="IPR050769">
    <property type="entry name" value="NAT_camello-type"/>
</dbReference>